<dbReference type="RefSeq" id="WP_002606632.1">
    <property type="nucleotide sequence ID" value="NZ_AP025565.1"/>
</dbReference>
<keyword evidence="4" id="KW-0808">Transferase</keyword>
<evidence type="ECO:0000256" key="5">
    <source>
        <dbReference type="ARBA" id="ARBA00022683"/>
    </source>
</evidence>
<evidence type="ECO:0000313" key="14">
    <source>
        <dbReference type="Proteomes" id="UP000503330"/>
    </source>
</evidence>
<name>A0A099IAN3_CLOIN</name>
<dbReference type="Proteomes" id="UP000604383">
    <property type="component" value="Unassembled WGS sequence"/>
</dbReference>
<dbReference type="Proteomes" id="UP000030008">
    <property type="component" value="Unassembled WGS sequence"/>
</dbReference>
<dbReference type="GO" id="GO:0008982">
    <property type="term" value="F:protein-N(PI)-phosphohistidine-sugar phosphotransferase activity"/>
    <property type="evidence" value="ECO:0007669"/>
    <property type="project" value="InterPro"/>
</dbReference>
<keyword evidence="6" id="KW-0418">Kinase</keyword>
<protein>
    <submittedName>
        <fullName evidence="10">PTS sugar transporter subunit IIB</fullName>
    </submittedName>
    <submittedName>
        <fullName evidence="9">PTS system lactose/cellobiose-specific transporter subunit IIB</fullName>
    </submittedName>
</protein>
<evidence type="ECO:0000313" key="11">
    <source>
        <dbReference type="EMBL" id="MZH54586.1"/>
    </source>
</evidence>
<evidence type="ECO:0000313" key="10">
    <source>
        <dbReference type="EMBL" id="MCR0233343.1"/>
    </source>
</evidence>
<keyword evidence="3 10" id="KW-0762">Sugar transport</keyword>
<proteinExistence type="predicted"/>
<dbReference type="EMBL" id="JAKTMA010000018">
    <property type="protein sequence ID" value="MCR0233343.1"/>
    <property type="molecule type" value="Genomic_DNA"/>
</dbReference>
<reference evidence="9 13" key="1">
    <citation type="submission" date="2014-08" db="EMBL/GenBank/DDBJ databases">
        <title>Clostridium innocuum, an unnegligible vancomycin-resistant pathogen causing extra-intestinal infections.</title>
        <authorList>
            <person name="Feng Y."/>
            <person name="Chiu C.-H."/>
        </authorList>
    </citation>
    <scope>NUCLEOTIDE SEQUENCE [LARGE SCALE GENOMIC DNA]</scope>
    <source>
        <strain evidence="9 13">AN88</strain>
    </source>
</reference>
<evidence type="ECO:0000259" key="8">
    <source>
        <dbReference type="PROSITE" id="PS51100"/>
    </source>
</evidence>
<dbReference type="SUPFAM" id="SSF52794">
    <property type="entry name" value="PTS system IIB component-like"/>
    <property type="match status" value="1"/>
</dbReference>
<dbReference type="EMBL" id="JQIF01000018">
    <property type="protein sequence ID" value="KGJ54247.1"/>
    <property type="molecule type" value="Genomic_DNA"/>
</dbReference>
<dbReference type="PANTHER" id="PTHR34581">
    <property type="entry name" value="PTS SYSTEM N,N'-DIACETYLCHITOBIOSE-SPECIFIC EIIB COMPONENT"/>
    <property type="match status" value="1"/>
</dbReference>
<gene>
    <name evidence="9" type="ORF">CIAN88_04510</name>
    <name evidence="12" type="ORF">G4D54_22860</name>
    <name evidence="11" type="ORF">GT664_02180</name>
    <name evidence="10" type="ORF">MKC95_11260</name>
</gene>
<dbReference type="Proteomes" id="UP001203972">
    <property type="component" value="Unassembled WGS sequence"/>
</dbReference>
<feature type="domain" description="PTS EIIB type-3" evidence="8">
    <location>
        <begin position="1"/>
        <end position="100"/>
    </location>
</feature>
<evidence type="ECO:0000256" key="1">
    <source>
        <dbReference type="ARBA" id="ARBA00022448"/>
    </source>
</evidence>
<evidence type="ECO:0000313" key="12">
    <source>
        <dbReference type="EMBL" id="QJA05079.1"/>
    </source>
</evidence>
<evidence type="ECO:0000256" key="3">
    <source>
        <dbReference type="ARBA" id="ARBA00022597"/>
    </source>
</evidence>
<dbReference type="GO" id="GO:0016301">
    <property type="term" value="F:kinase activity"/>
    <property type="evidence" value="ECO:0007669"/>
    <property type="project" value="UniProtKB-KW"/>
</dbReference>
<keyword evidence="2" id="KW-0597">Phosphoprotein</keyword>
<accession>A0A099IAN3</accession>
<dbReference type="Pfam" id="PF02302">
    <property type="entry name" value="PTS_IIB"/>
    <property type="match status" value="1"/>
</dbReference>
<keyword evidence="1" id="KW-0813">Transport</keyword>
<dbReference type="InterPro" id="IPR013012">
    <property type="entry name" value="PTS_EIIB_3"/>
</dbReference>
<evidence type="ECO:0000256" key="6">
    <source>
        <dbReference type="ARBA" id="ARBA00022777"/>
    </source>
</evidence>
<organism evidence="9 13">
    <name type="scientific">Clostridium innocuum</name>
    <dbReference type="NCBI Taxonomy" id="1522"/>
    <lineage>
        <taxon>Bacteria</taxon>
        <taxon>Bacillati</taxon>
        <taxon>Bacillota</taxon>
        <taxon>Clostridia</taxon>
        <taxon>Eubacteriales</taxon>
        <taxon>Clostridiaceae</taxon>
        <taxon>Clostridium</taxon>
    </lineage>
</organism>
<evidence type="ECO:0000313" key="9">
    <source>
        <dbReference type="EMBL" id="KGJ54247.1"/>
    </source>
</evidence>
<dbReference type="PANTHER" id="PTHR34581:SF2">
    <property type="entry name" value="PTS SYSTEM N,N'-DIACETYLCHITOBIOSE-SPECIFIC EIIB COMPONENT"/>
    <property type="match status" value="1"/>
</dbReference>
<dbReference type="InterPro" id="IPR003501">
    <property type="entry name" value="PTS_EIIB_2/3"/>
</dbReference>
<dbReference type="EMBL" id="WWTN01000002">
    <property type="protein sequence ID" value="MZH54586.1"/>
    <property type="molecule type" value="Genomic_DNA"/>
</dbReference>
<dbReference type="PROSITE" id="PS51100">
    <property type="entry name" value="PTS_EIIB_TYPE_3"/>
    <property type="match status" value="1"/>
</dbReference>
<evidence type="ECO:0000256" key="4">
    <source>
        <dbReference type="ARBA" id="ARBA00022679"/>
    </source>
</evidence>
<evidence type="ECO:0000256" key="7">
    <source>
        <dbReference type="PROSITE-ProRule" id="PRU00423"/>
    </source>
</evidence>
<evidence type="ECO:0000256" key="2">
    <source>
        <dbReference type="ARBA" id="ARBA00022553"/>
    </source>
</evidence>
<dbReference type="Proteomes" id="UP000503330">
    <property type="component" value="Chromosome"/>
</dbReference>
<dbReference type="Gene3D" id="3.40.50.2300">
    <property type="match status" value="1"/>
</dbReference>
<sequence>MLKIILVCNNGMSTAMMAKKMNEKSDGYCYVEAYGDGDFMNYLEGCDLILVGPQIRHEIPRIKKFVDASVPVVSMNPSHYGLMNAKGVIDDVKKIMKERK</sequence>
<evidence type="ECO:0000313" key="13">
    <source>
        <dbReference type="Proteomes" id="UP000030008"/>
    </source>
</evidence>
<dbReference type="EMBL" id="CP048838">
    <property type="protein sequence ID" value="QJA05079.1"/>
    <property type="molecule type" value="Genomic_DNA"/>
</dbReference>
<reference evidence="12 14" key="3">
    <citation type="submission" date="2020-02" db="EMBL/GenBank/DDBJ databases">
        <authorList>
            <person name="Kociolek L.K."/>
            <person name="Ozer E.A."/>
        </authorList>
    </citation>
    <scope>NUCLEOTIDE SEQUENCE [LARGE SCALE GENOMIC DNA]</scope>
    <source>
        <strain evidence="12 14">ATCC 14501</strain>
    </source>
</reference>
<feature type="modified residue" description="Phosphocysteine; by EIIA" evidence="7">
    <location>
        <position position="8"/>
    </location>
</feature>
<dbReference type="AlphaFoldDB" id="A0A099IAN3"/>
<dbReference type="GO" id="GO:0009401">
    <property type="term" value="P:phosphoenolpyruvate-dependent sugar phosphotransferase system"/>
    <property type="evidence" value="ECO:0007669"/>
    <property type="project" value="UniProtKB-KW"/>
</dbReference>
<dbReference type="InterPro" id="IPR036095">
    <property type="entry name" value="PTS_EIIB-like_sf"/>
</dbReference>
<reference evidence="10" key="4">
    <citation type="journal article" date="2022" name="Clin. Infect. Dis.">
        <title>Association between Clostridium innocuum and antibiotic-associated diarrhea in adults and children: A cross-sectional study and comparative genomics analysis.</title>
        <authorList>
            <person name="Cherny K.E."/>
            <person name="Muscat E.B."/>
            <person name="Balaji A."/>
            <person name="Mukherjee J."/>
            <person name="Ozer E.A."/>
            <person name="Angarone M.P."/>
            <person name="Hauser A.R."/>
            <person name="Sichel J.S."/>
            <person name="Amponsah E."/>
            <person name="Kociolek L.K."/>
        </authorList>
    </citation>
    <scope>NUCLEOTIDE SEQUENCE</scope>
    <source>
        <strain evidence="10">NU1-AC-029v</strain>
    </source>
</reference>
<dbReference type="GeneID" id="61928443"/>
<keyword evidence="5" id="KW-0598">Phosphotransferase system</keyword>
<reference evidence="11" key="2">
    <citation type="journal article" date="2019" name="Nat. Med.">
        <title>A library of human gut bacterial isolates paired with longitudinal multiomics data enables mechanistic microbiome research.</title>
        <authorList>
            <person name="Poyet M."/>
            <person name="Groussin M."/>
            <person name="Gibbons S.M."/>
            <person name="Avila-Pacheco J."/>
            <person name="Jiang X."/>
            <person name="Kearney S.M."/>
            <person name="Perrotta A.R."/>
            <person name="Berdy B."/>
            <person name="Zhao S."/>
            <person name="Lieberman T.D."/>
            <person name="Swanson P.K."/>
            <person name="Smith M."/>
            <person name="Roesemann S."/>
            <person name="Alexander J.E."/>
            <person name="Rich S.A."/>
            <person name="Livny J."/>
            <person name="Vlamakis H."/>
            <person name="Clish C."/>
            <person name="Bullock K."/>
            <person name="Deik A."/>
            <person name="Scott J."/>
            <person name="Pierce K.A."/>
            <person name="Xavier R.J."/>
            <person name="Alm E.J."/>
        </authorList>
    </citation>
    <scope>NUCLEOTIDE SEQUENCE</scope>
    <source>
        <strain evidence="11">BIOML-A12</strain>
    </source>
</reference>
<dbReference type="InterPro" id="IPR051819">
    <property type="entry name" value="PTS_sugar-specific_EIIB"/>
</dbReference>